<dbReference type="PANTHER" id="PTHR32309:SF13">
    <property type="entry name" value="FERRIC ENTEROBACTIN TRANSPORT PROTEIN FEPE"/>
    <property type="match status" value="1"/>
</dbReference>
<name>A0ABT9VHW0_9BACI</name>
<evidence type="ECO:0000256" key="3">
    <source>
        <dbReference type="ARBA" id="ARBA00022475"/>
    </source>
</evidence>
<accession>A0ABT9VHW0</accession>
<evidence type="ECO:0000256" key="1">
    <source>
        <dbReference type="ARBA" id="ARBA00004651"/>
    </source>
</evidence>
<dbReference type="Pfam" id="PF13807">
    <property type="entry name" value="GNVR"/>
    <property type="match status" value="1"/>
</dbReference>
<proteinExistence type="inferred from homology"/>
<evidence type="ECO:0000259" key="10">
    <source>
        <dbReference type="Pfam" id="PF13807"/>
    </source>
</evidence>
<dbReference type="PANTHER" id="PTHR32309">
    <property type="entry name" value="TYROSINE-PROTEIN KINASE"/>
    <property type="match status" value="1"/>
</dbReference>
<evidence type="ECO:0000256" key="4">
    <source>
        <dbReference type="ARBA" id="ARBA00022692"/>
    </source>
</evidence>
<evidence type="ECO:0000259" key="9">
    <source>
        <dbReference type="Pfam" id="PF02706"/>
    </source>
</evidence>
<keyword evidence="7" id="KW-0175">Coiled coil</keyword>
<dbReference type="EMBL" id="JAUSTQ010000013">
    <property type="protein sequence ID" value="MDQ0160546.1"/>
    <property type="molecule type" value="Genomic_DNA"/>
</dbReference>
<sequence length="309" mass="34497">MEEEISLREIINRLWEGKWIIAGVTVVAILISFIVSYFIMSPTYQADTTVRVSQPNYQLGTASDYVSGVVGTDIFVRTAESPEVLSAVLEEETQGNRSVNSLNSSLTFEVGEAENPSIIDIKISGGDKQQITNLLHSVITKTTNNLSTSVQDQLSRLEEQYSQQAEEKGKELQTKINEYSDMQTGSGLPSLVLFEDIASSSQFLLEANEEMMSELRDLDKVAQIEFEQINDEIDRLYEDHNTYVQYLEDVQSAQSLNVVEESIHMISEPYAGDAPVSPNKILNLAISLVLGLMVGVFVVFIRAYMKETK</sequence>
<dbReference type="InterPro" id="IPR003856">
    <property type="entry name" value="LPS_length_determ_N"/>
</dbReference>
<comment type="caution">
    <text evidence="11">The sequence shown here is derived from an EMBL/GenBank/DDBJ whole genome shotgun (WGS) entry which is preliminary data.</text>
</comment>
<protein>
    <submittedName>
        <fullName evidence="11">Capsular polysaccharide biosynthesis protein</fullName>
    </submittedName>
</protein>
<feature type="transmembrane region" description="Helical" evidence="8">
    <location>
        <begin position="20"/>
        <end position="40"/>
    </location>
</feature>
<comment type="subcellular location">
    <subcellularLocation>
        <location evidence="1">Cell membrane</location>
        <topology evidence="1">Multi-pass membrane protein</topology>
    </subcellularLocation>
</comment>
<evidence type="ECO:0000256" key="7">
    <source>
        <dbReference type="SAM" id="Coils"/>
    </source>
</evidence>
<keyword evidence="6 8" id="KW-0472">Membrane</keyword>
<feature type="domain" description="Tyrosine-protein kinase G-rich" evidence="10">
    <location>
        <begin position="240"/>
        <end position="303"/>
    </location>
</feature>
<comment type="similarity">
    <text evidence="2">Belongs to the CpsC/CapA family.</text>
</comment>
<keyword evidence="3" id="KW-1003">Cell membrane</keyword>
<keyword evidence="4 8" id="KW-0812">Transmembrane</keyword>
<dbReference type="Proteomes" id="UP001224359">
    <property type="component" value="Unassembled WGS sequence"/>
</dbReference>
<dbReference type="InterPro" id="IPR050445">
    <property type="entry name" value="Bact_polysacc_biosynth/exp"/>
</dbReference>
<dbReference type="InterPro" id="IPR032807">
    <property type="entry name" value="GNVR"/>
</dbReference>
<evidence type="ECO:0000256" key="2">
    <source>
        <dbReference type="ARBA" id="ARBA00006683"/>
    </source>
</evidence>
<keyword evidence="12" id="KW-1185">Reference proteome</keyword>
<dbReference type="Pfam" id="PF02706">
    <property type="entry name" value="Wzz"/>
    <property type="match status" value="1"/>
</dbReference>
<evidence type="ECO:0000313" key="12">
    <source>
        <dbReference type="Proteomes" id="UP001224359"/>
    </source>
</evidence>
<gene>
    <name evidence="11" type="ORF">J2S77_002550</name>
</gene>
<dbReference type="RefSeq" id="WP_306977876.1">
    <property type="nucleotide sequence ID" value="NZ_JAUSTQ010000013.1"/>
</dbReference>
<feature type="coiled-coil region" evidence="7">
    <location>
        <begin position="147"/>
        <end position="182"/>
    </location>
</feature>
<reference evidence="11 12" key="1">
    <citation type="submission" date="2023-07" db="EMBL/GenBank/DDBJ databases">
        <title>Genomic Encyclopedia of Type Strains, Phase IV (KMG-IV): sequencing the most valuable type-strain genomes for metagenomic binning, comparative biology and taxonomic classification.</title>
        <authorList>
            <person name="Goeker M."/>
        </authorList>
    </citation>
    <scope>NUCLEOTIDE SEQUENCE [LARGE SCALE GENOMIC DNA]</scope>
    <source>
        <strain evidence="11 12">DSM 16460</strain>
    </source>
</reference>
<evidence type="ECO:0000313" key="11">
    <source>
        <dbReference type="EMBL" id="MDQ0160546.1"/>
    </source>
</evidence>
<keyword evidence="5 8" id="KW-1133">Transmembrane helix</keyword>
<organism evidence="11 12">
    <name type="scientific">Alkalibacillus salilacus</name>
    <dbReference type="NCBI Taxonomy" id="284582"/>
    <lineage>
        <taxon>Bacteria</taxon>
        <taxon>Bacillati</taxon>
        <taxon>Bacillota</taxon>
        <taxon>Bacilli</taxon>
        <taxon>Bacillales</taxon>
        <taxon>Bacillaceae</taxon>
        <taxon>Alkalibacillus</taxon>
    </lineage>
</organism>
<evidence type="ECO:0000256" key="6">
    <source>
        <dbReference type="ARBA" id="ARBA00023136"/>
    </source>
</evidence>
<feature type="transmembrane region" description="Helical" evidence="8">
    <location>
        <begin position="284"/>
        <end position="305"/>
    </location>
</feature>
<evidence type="ECO:0000256" key="5">
    <source>
        <dbReference type="ARBA" id="ARBA00022989"/>
    </source>
</evidence>
<feature type="domain" description="Polysaccharide chain length determinant N-terminal" evidence="9">
    <location>
        <begin position="3"/>
        <end position="91"/>
    </location>
</feature>
<evidence type="ECO:0000256" key="8">
    <source>
        <dbReference type="SAM" id="Phobius"/>
    </source>
</evidence>